<dbReference type="SUPFAM" id="SSF47473">
    <property type="entry name" value="EF-hand"/>
    <property type="match status" value="1"/>
</dbReference>
<organism evidence="2 3">
    <name type="scientific">Dictyostelium purpureum</name>
    <name type="common">Slime mold</name>
    <dbReference type="NCBI Taxonomy" id="5786"/>
    <lineage>
        <taxon>Eukaryota</taxon>
        <taxon>Amoebozoa</taxon>
        <taxon>Evosea</taxon>
        <taxon>Eumycetozoa</taxon>
        <taxon>Dictyostelia</taxon>
        <taxon>Dictyosteliales</taxon>
        <taxon>Dictyosteliaceae</taxon>
        <taxon>Dictyostelium</taxon>
    </lineage>
</organism>
<dbReference type="OMA" id="AGCENCT"/>
<dbReference type="Gene3D" id="1.10.238.10">
    <property type="entry name" value="EF-hand"/>
    <property type="match status" value="1"/>
</dbReference>
<evidence type="ECO:0000256" key="1">
    <source>
        <dbReference type="ARBA" id="ARBA00022837"/>
    </source>
</evidence>
<keyword evidence="1" id="KW-0106">Calcium</keyword>
<name>F0ZWN1_DICPU</name>
<evidence type="ECO:0000313" key="2">
    <source>
        <dbReference type="EMBL" id="EGC31659.1"/>
    </source>
</evidence>
<dbReference type="KEGG" id="dpp:DICPUDRAFT_92744"/>
<dbReference type="AlphaFoldDB" id="F0ZWN1"/>
<protein>
    <recommendedName>
        <fullName evidence="4">EF-hand domain-containing protein</fullName>
    </recommendedName>
</protein>
<dbReference type="PROSITE" id="PS00018">
    <property type="entry name" value="EF_HAND_1"/>
    <property type="match status" value="1"/>
</dbReference>
<gene>
    <name evidence="2" type="ORF">DICPUDRAFT_92744</name>
</gene>
<accession>F0ZWN1</accession>
<keyword evidence="3" id="KW-1185">Reference proteome</keyword>
<dbReference type="RefSeq" id="XP_003291825.1">
    <property type="nucleotide sequence ID" value="XM_003291777.1"/>
</dbReference>
<dbReference type="GeneID" id="10505567"/>
<proteinExistence type="predicted"/>
<dbReference type="EMBL" id="GL871239">
    <property type="protein sequence ID" value="EGC31659.1"/>
    <property type="molecule type" value="Genomic_DNA"/>
</dbReference>
<dbReference type="InParanoid" id="F0ZWN1"/>
<evidence type="ECO:0008006" key="4">
    <source>
        <dbReference type="Google" id="ProtNLM"/>
    </source>
</evidence>
<reference evidence="3" key="1">
    <citation type="journal article" date="2011" name="Genome Biol.">
        <title>Comparative genomics of the social amoebae Dictyostelium discoideum and Dictyostelium purpureum.</title>
        <authorList>
            <consortium name="US DOE Joint Genome Institute (JGI-PGF)"/>
            <person name="Sucgang R."/>
            <person name="Kuo A."/>
            <person name="Tian X."/>
            <person name="Salerno W."/>
            <person name="Parikh A."/>
            <person name="Feasley C.L."/>
            <person name="Dalin E."/>
            <person name="Tu H."/>
            <person name="Huang E."/>
            <person name="Barry K."/>
            <person name="Lindquist E."/>
            <person name="Shapiro H."/>
            <person name="Bruce D."/>
            <person name="Schmutz J."/>
            <person name="Salamov A."/>
            <person name="Fey P."/>
            <person name="Gaudet P."/>
            <person name="Anjard C."/>
            <person name="Babu M.M."/>
            <person name="Basu S."/>
            <person name="Bushmanova Y."/>
            <person name="van der Wel H."/>
            <person name="Katoh-Kurasawa M."/>
            <person name="Dinh C."/>
            <person name="Coutinho P.M."/>
            <person name="Saito T."/>
            <person name="Elias M."/>
            <person name="Schaap P."/>
            <person name="Kay R.R."/>
            <person name="Henrissat B."/>
            <person name="Eichinger L."/>
            <person name="Rivero F."/>
            <person name="Putnam N.H."/>
            <person name="West C.M."/>
            <person name="Loomis W.F."/>
            <person name="Chisholm R.L."/>
            <person name="Shaulsky G."/>
            <person name="Strassmann J.E."/>
            <person name="Queller D.C."/>
            <person name="Kuspa A."/>
            <person name="Grigoriev I.V."/>
        </authorList>
    </citation>
    <scope>NUCLEOTIDE SEQUENCE [LARGE SCALE GENOMIC DNA]</scope>
    <source>
        <strain evidence="3">QSDP1</strain>
    </source>
</reference>
<dbReference type="InterPro" id="IPR011992">
    <property type="entry name" value="EF-hand-dom_pair"/>
</dbReference>
<dbReference type="InterPro" id="IPR018247">
    <property type="entry name" value="EF_Hand_1_Ca_BS"/>
</dbReference>
<sequence>MDSKLVQHVEDLLADHKDSKEVTWDEVISYLFNKGVGNPYFATLAIFSSMDTNNDKKISLGEVKVQKFKDQAKKHSQILIRNIESILDENKDDKITWEEACNVFRKDPEVGDAGCENCTKSLFGSVNKNNNREITKDELRTYYSNVKKYTAH</sequence>
<dbReference type="Proteomes" id="UP000001064">
    <property type="component" value="Unassembled WGS sequence"/>
</dbReference>
<dbReference type="VEuPathDB" id="AmoebaDB:DICPUDRAFT_92744"/>
<evidence type="ECO:0000313" key="3">
    <source>
        <dbReference type="Proteomes" id="UP000001064"/>
    </source>
</evidence>